<dbReference type="RefSeq" id="WP_087462050.1">
    <property type="nucleotide sequence ID" value="NZ_CP021425.1"/>
</dbReference>
<reference evidence="1 2" key="1">
    <citation type="submission" date="2017-05" db="EMBL/GenBank/DDBJ databases">
        <title>Genomic insights into alkan degradation activity of Oleiphilus messinensis.</title>
        <authorList>
            <person name="Kozyavkin S.A."/>
            <person name="Slesarev A.I."/>
            <person name="Golyshin P.N."/>
            <person name="Korzhenkov A."/>
            <person name="Golyshina O.N."/>
            <person name="Toshchakov S.V."/>
        </authorList>
    </citation>
    <scope>NUCLEOTIDE SEQUENCE [LARGE SCALE GENOMIC DNA]</scope>
    <source>
        <strain evidence="1 2">ME102</strain>
    </source>
</reference>
<name>A0A1Y0IBI4_9GAMM</name>
<dbReference type="SUPFAM" id="SSF55486">
    <property type="entry name" value="Metalloproteases ('zincins'), catalytic domain"/>
    <property type="match status" value="1"/>
</dbReference>
<dbReference type="AlphaFoldDB" id="A0A1Y0IBI4"/>
<keyword evidence="2" id="KW-1185">Reference proteome</keyword>
<dbReference type="EMBL" id="CP021425">
    <property type="protein sequence ID" value="ARU57126.1"/>
    <property type="molecule type" value="Genomic_DNA"/>
</dbReference>
<evidence type="ECO:0000313" key="1">
    <source>
        <dbReference type="EMBL" id="ARU57126.1"/>
    </source>
</evidence>
<evidence type="ECO:0000313" key="2">
    <source>
        <dbReference type="Proteomes" id="UP000196027"/>
    </source>
</evidence>
<protein>
    <submittedName>
        <fullName evidence="1">Uncharacterized protein</fullName>
    </submittedName>
</protein>
<dbReference type="OrthoDB" id="6686920at2"/>
<accession>A0A1Y0IBI4</accession>
<dbReference type="KEGG" id="ome:OLMES_3083"/>
<organism evidence="1 2">
    <name type="scientific">Oleiphilus messinensis</name>
    <dbReference type="NCBI Taxonomy" id="141451"/>
    <lineage>
        <taxon>Bacteria</taxon>
        <taxon>Pseudomonadati</taxon>
        <taxon>Pseudomonadota</taxon>
        <taxon>Gammaproteobacteria</taxon>
        <taxon>Oceanospirillales</taxon>
        <taxon>Oleiphilaceae</taxon>
        <taxon>Oleiphilus</taxon>
    </lineage>
</organism>
<dbReference type="Proteomes" id="UP000196027">
    <property type="component" value="Chromosome"/>
</dbReference>
<proteinExistence type="predicted"/>
<gene>
    <name evidence="1" type="ORF">OLMES_3083</name>
</gene>
<sequence>MQVNAIHSTKNAMDDIEVFYNTNRSWLRSSNPGSVRGLYSFFGNFVPERIAYNVGWIEYSNGWNYISGSDANIAFSETAAHEIGHEILSAYGGDKYSYSHKGSSSILTQKTKTSANGGVTYPSQGGIDLMKYYNGRRPYNFYSRVFASEQDVKSLIWLASVRFDG</sequence>